<dbReference type="InParanoid" id="A8Q4L7"/>
<dbReference type="Pfam" id="PF04774">
    <property type="entry name" value="HABP4_PAI-RBP1"/>
    <property type="match status" value="1"/>
</dbReference>
<dbReference type="Gene3D" id="6.10.140.1040">
    <property type="match status" value="1"/>
</dbReference>
<dbReference type="GO" id="GO:0005634">
    <property type="term" value="C:nucleus"/>
    <property type="evidence" value="ECO:0007669"/>
    <property type="project" value="TreeGrafter"/>
</dbReference>
<feature type="compositionally biased region" description="Basic and acidic residues" evidence="1">
    <location>
        <begin position="174"/>
        <end position="208"/>
    </location>
</feature>
<evidence type="ECO:0000313" key="3">
    <source>
        <dbReference type="EMBL" id="EDP42972.1"/>
    </source>
</evidence>
<dbReference type="KEGG" id="mgl:MGL_2568"/>
<name>A8Q4L7_MALGO</name>
<protein>
    <recommendedName>
        <fullName evidence="2">Hyaluronan/mRNA-binding protein domain-containing protein</fullName>
    </recommendedName>
</protein>
<keyword evidence="4" id="KW-1185">Reference proteome</keyword>
<feature type="domain" description="Hyaluronan/mRNA-binding protein" evidence="2">
    <location>
        <begin position="120"/>
        <end position="221"/>
    </location>
</feature>
<comment type="caution">
    <text evidence="3">The sequence shown here is derived from an EMBL/GenBank/DDBJ whole genome shotgun (WGS) entry which is preliminary data.</text>
</comment>
<dbReference type="AlphaFoldDB" id="A8Q4L7"/>
<dbReference type="OMA" id="KKWAGAK"/>
<dbReference type="RefSeq" id="XP_001730186.1">
    <property type="nucleotide sequence ID" value="XM_001730134.1"/>
</dbReference>
<evidence type="ECO:0000259" key="2">
    <source>
        <dbReference type="SMART" id="SM01233"/>
    </source>
</evidence>
<accession>A8Q4L7</accession>
<feature type="compositionally biased region" description="Basic and acidic residues" evidence="1">
    <location>
        <begin position="69"/>
        <end position="103"/>
    </location>
</feature>
<organism evidence="3 4">
    <name type="scientific">Malassezia globosa (strain ATCC MYA-4612 / CBS 7966)</name>
    <name type="common">Dandruff-associated fungus</name>
    <dbReference type="NCBI Taxonomy" id="425265"/>
    <lineage>
        <taxon>Eukaryota</taxon>
        <taxon>Fungi</taxon>
        <taxon>Dikarya</taxon>
        <taxon>Basidiomycota</taxon>
        <taxon>Ustilaginomycotina</taxon>
        <taxon>Malasseziomycetes</taxon>
        <taxon>Malasseziales</taxon>
        <taxon>Malasseziaceae</taxon>
        <taxon>Malassezia</taxon>
    </lineage>
</organism>
<feature type="compositionally biased region" description="Gly residues" evidence="1">
    <location>
        <begin position="104"/>
        <end position="122"/>
    </location>
</feature>
<feature type="region of interest" description="Disordered" evidence="1">
    <location>
        <begin position="1"/>
        <end position="332"/>
    </location>
</feature>
<feature type="compositionally biased region" description="Basic and acidic residues" evidence="1">
    <location>
        <begin position="123"/>
        <end position="139"/>
    </location>
</feature>
<dbReference type="InterPro" id="IPR006861">
    <property type="entry name" value="HABP4_PAIRBP1-bd"/>
</dbReference>
<dbReference type="GeneID" id="5854493"/>
<feature type="compositionally biased region" description="Low complexity" evidence="1">
    <location>
        <begin position="20"/>
        <end position="35"/>
    </location>
</feature>
<dbReference type="GO" id="GO:0003723">
    <property type="term" value="F:RNA binding"/>
    <property type="evidence" value="ECO:0007669"/>
    <property type="project" value="InterPro"/>
</dbReference>
<feature type="compositionally biased region" description="Gly residues" evidence="1">
    <location>
        <begin position="271"/>
        <end position="316"/>
    </location>
</feature>
<dbReference type="VEuPathDB" id="FungiDB:MGL_2568"/>
<proteinExistence type="predicted"/>
<evidence type="ECO:0000313" key="4">
    <source>
        <dbReference type="Proteomes" id="UP000008837"/>
    </source>
</evidence>
<dbReference type="FunCoup" id="A8Q4L7">
    <property type="interactions" value="118"/>
</dbReference>
<gene>
    <name evidence="3" type="ORF">MGL_2568</name>
</gene>
<dbReference type="SMART" id="SM01233">
    <property type="entry name" value="HABP4_PAI-RBP1"/>
    <property type="match status" value="1"/>
</dbReference>
<dbReference type="GO" id="GO:0005737">
    <property type="term" value="C:cytoplasm"/>
    <property type="evidence" value="ECO:0007669"/>
    <property type="project" value="TreeGrafter"/>
</dbReference>
<dbReference type="PANTHER" id="PTHR12299">
    <property type="entry name" value="HYALURONIC ACID-BINDING PROTEIN 4"/>
    <property type="match status" value="1"/>
</dbReference>
<feature type="compositionally biased region" description="Basic and acidic residues" evidence="1">
    <location>
        <begin position="156"/>
        <end position="167"/>
    </location>
</feature>
<dbReference type="OrthoDB" id="5390558at2759"/>
<dbReference type="EMBL" id="AAYY01000009">
    <property type="protein sequence ID" value="EDP42972.1"/>
    <property type="molecule type" value="Genomic_DNA"/>
</dbReference>
<dbReference type="Proteomes" id="UP000008837">
    <property type="component" value="Unassembled WGS sequence"/>
</dbReference>
<dbReference type="STRING" id="425265.A8Q4L7"/>
<evidence type="ECO:0000256" key="1">
    <source>
        <dbReference type="SAM" id="MobiDB-lite"/>
    </source>
</evidence>
<sequence length="332" mass="34449">MSVAMNNPFHLLGVDGSEEAPAAQAASTGAGPQASKPKTQSAPAPAMTQRYVPGAPRQTAPKVPVSDEPLPRDSVEVRDTRGASRARGERGGGRGGDYRERGGRGGGRGGRGGRGSGRGGGRQFDRHSGTGREETEKSVRQGWGGVDGASAQKQEQGAKEDAKHEAEQNAQEDAADKKAEREAAQPEPEQDKTLTLDEYLKSQAEKRPQLAASAPRTVQEDESYGQRLDRGEGESYFAGTEKKTSAPRPRKEKQLVEIDPVYTSPSMSRGSGNGPRGGGRGGGRGGRGGARGGRGNGRGGRGSGRGGRSGGRGGNQGPVVNLADENAFPSLS</sequence>
<reference evidence="3 4" key="1">
    <citation type="journal article" date="2007" name="Proc. Natl. Acad. Sci. U.S.A.">
        <title>Dandruff-associated Malassezia genomes reveal convergent and divergent virulence traits shared with plant and human fungal pathogens.</title>
        <authorList>
            <person name="Xu J."/>
            <person name="Saunders C.W."/>
            <person name="Hu P."/>
            <person name="Grant R.A."/>
            <person name="Boekhout T."/>
            <person name="Kuramae E.E."/>
            <person name="Kronstad J.W."/>
            <person name="Deangelis Y.M."/>
            <person name="Reeder N.L."/>
            <person name="Johnstone K.R."/>
            <person name="Leland M."/>
            <person name="Fieno A.M."/>
            <person name="Begley W.M."/>
            <person name="Sun Y."/>
            <person name="Lacey M.P."/>
            <person name="Chaudhary T."/>
            <person name="Keough T."/>
            <person name="Chu L."/>
            <person name="Sears R."/>
            <person name="Yuan B."/>
            <person name="Dawson T.L.Jr."/>
        </authorList>
    </citation>
    <scope>NUCLEOTIDE SEQUENCE [LARGE SCALE GENOMIC DNA]</scope>
    <source>
        <strain evidence="4">ATCC MYA-4612 / CBS 7966</strain>
    </source>
</reference>
<dbReference type="InterPro" id="IPR039764">
    <property type="entry name" value="HABP4/SERBP1-like"/>
</dbReference>
<dbReference type="PANTHER" id="PTHR12299:SF17">
    <property type="entry name" value="AT19571P-RELATED"/>
    <property type="match status" value="1"/>
</dbReference>